<dbReference type="Proteomes" id="UP001239909">
    <property type="component" value="Unassembled WGS sequence"/>
</dbReference>
<dbReference type="SUPFAM" id="SSF53901">
    <property type="entry name" value="Thiolase-like"/>
    <property type="match status" value="2"/>
</dbReference>
<dbReference type="Pfam" id="PF00109">
    <property type="entry name" value="ketoacyl-synt"/>
    <property type="match status" value="1"/>
</dbReference>
<dbReference type="InterPro" id="IPR020841">
    <property type="entry name" value="PKS_Beta-ketoAc_synthase_dom"/>
</dbReference>
<dbReference type="SMART" id="SM00825">
    <property type="entry name" value="PKS_KS"/>
    <property type="match status" value="1"/>
</dbReference>
<evidence type="ECO:0000256" key="3">
    <source>
        <dbReference type="ARBA" id="ARBA00022679"/>
    </source>
</evidence>
<dbReference type="PROSITE" id="PS52004">
    <property type="entry name" value="KS3_2"/>
    <property type="match status" value="1"/>
</dbReference>
<dbReference type="InterPro" id="IPR014031">
    <property type="entry name" value="Ketoacyl_synth_C"/>
</dbReference>
<comment type="similarity">
    <text evidence="2 4">Belongs to the thiolase-like superfamily. Beta-ketoacyl-ACP synthases family.</text>
</comment>
<dbReference type="PANTHER" id="PTHR11712">
    <property type="entry name" value="POLYKETIDE SYNTHASE-RELATED"/>
    <property type="match status" value="1"/>
</dbReference>
<dbReference type="InterPro" id="IPR014030">
    <property type="entry name" value="Ketoacyl_synth_N"/>
</dbReference>
<gene>
    <name evidence="6" type="ORF">LNKW23_25000</name>
</gene>
<dbReference type="InterPro" id="IPR000794">
    <property type="entry name" value="Beta-ketoacyl_synthase"/>
</dbReference>
<evidence type="ECO:0000256" key="1">
    <source>
        <dbReference type="ARBA" id="ARBA00005194"/>
    </source>
</evidence>
<dbReference type="Pfam" id="PF02801">
    <property type="entry name" value="Ketoacyl-synt_C"/>
    <property type="match status" value="1"/>
</dbReference>
<dbReference type="CDD" id="cd00834">
    <property type="entry name" value="KAS_I_II"/>
    <property type="match status" value="1"/>
</dbReference>
<organism evidence="6 7">
    <name type="scientific">Paralimibaculum aggregatum</name>
    <dbReference type="NCBI Taxonomy" id="3036245"/>
    <lineage>
        <taxon>Bacteria</taxon>
        <taxon>Pseudomonadati</taxon>
        <taxon>Pseudomonadota</taxon>
        <taxon>Alphaproteobacteria</taxon>
        <taxon>Rhodobacterales</taxon>
        <taxon>Paracoccaceae</taxon>
        <taxon>Paralimibaculum</taxon>
    </lineage>
</organism>
<evidence type="ECO:0000313" key="6">
    <source>
        <dbReference type="EMBL" id="GMG83287.1"/>
    </source>
</evidence>
<feature type="domain" description="Ketosynthase family 3 (KS3)" evidence="5">
    <location>
        <begin position="3"/>
        <end position="414"/>
    </location>
</feature>
<comment type="caution">
    <text evidence="6">The sequence shown here is derived from an EMBL/GenBank/DDBJ whole genome shotgun (WGS) entry which is preliminary data.</text>
</comment>
<evidence type="ECO:0000313" key="7">
    <source>
        <dbReference type="Proteomes" id="UP001239909"/>
    </source>
</evidence>
<evidence type="ECO:0000256" key="4">
    <source>
        <dbReference type="RuleBase" id="RU003694"/>
    </source>
</evidence>
<keyword evidence="7" id="KW-1185">Reference proteome</keyword>
<proteinExistence type="inferred from homology"/>
<name>A0ABQ6LNK2_9RHOB</name>
<reference evidence="6 7" key="1">
    <citation type="submission" date="2023-04" db="EMBL/GenBank/DDBJ databases">
        <title>Marinoamorphus aggregata gen. nov., sp. Nov., isolate from tissue of brittle star Ophioplocus japonicus.</title>
        <authorList>
            <person name="Kawano K."/>
            <person name="Sawayama S."/>
            <person name="Nakagawa S."/>
        </authorList>
    </citation>
    <scope>NUCLEOTIDE SEQUENCE [LARGE SCALE GENOMIC DNA]</scope>
    <source>
        <strain evidence="6 7">NKW23</strain>
    </source>
</reference>
<dbReference type="EMBL" id="BSYI01000018">
    <property type="protein sequence ID" value="GMG83287.1"/>
    <property type="molecule type" value="Genomic_DNA"/>
</dbReference>
<dbReference type="PANTHER" id="PTHR11712:SF336">
    <property type="entry name" value="3-OXOACYL-[ACYL-CARRIER-PROTEIN] SYNTHASE, MITOCHONDRIAL"/>
    <property type="match status" value="1"/>
</dbReference>
<comment type="pathway">
    <text evidence="1">Lipid metabolism; fatty acid biosynthesis.</text>
</comment>
<accession>A0ABQ6LNK2</accession>
<dbReference type="Gene3D" id="3.40.47.10">
    <property type="match status" value="1"/>
</dbReference>
<sequence length="422" mass="43447">MSGREVVVTGIGIVTALGIGAADNWAAMREGRSGARMLTRFPVEGQRTQFAAAVPLAGTEGQRPGDLAEHYGALAIEEALAESGLGGSAFPGPLVIGLPPIFLDWPDRLALAAGAEMPAGGDTALLAVAGQPGFRPLYGRIRSHHVAARLADRFAIRDMPVVLSTACSSGATAIQTAAEAITRGDCEAAIAGGADASLSPEMLTRFSLLAALSRRNDSPETASRPFDVDRDGFVPGEGAGALVLESRAAAEARGARILGRIAGWGETTDGHHRTRSDPSGMPAATAMRAAIARAGLAPDDIDYVNAHGTSTPENDKMEALSCGLVFGERMPRLPVSSTKSMIGHTLSAAGAIEAVAVLMMLREQVILPTINIETQDPEIALDPVAEGARPARLRHVLSNSFGFGGQNACLVLSAGPGNRAGG</sequence>
<dbReference type="InterPro" id="IPR016039">
    <property type="entry name" value="Thiolase-like"/>
</dbReference>
<evidence type="ECO:0000256" key="2">
    <source>
        <dbReference type="ARBA" id="ARBA00008467"/>
    </source>
</evidence>
<dbReference type="RefSeq" id="WP_285672084.1">
    <property type="nucleotide sequence ID" value="NZ_BSYI01000018.1"/>
</dbReference>
<keyword evidence="3 4" id="KW-0808">Transferase</keyword>
<protein>
    <submittedName>
        <fullName evidence="6">Beta-ketoacyl-ACP synthase</fullName>
    </submittedName>
</protein>
<evidence type="ECO:0000259" key="5">
    <source>
        <dbReference type="PROSITE" id="PS52004"/>
    </source>
</evidence>